<feature type="transmembrane region" description="Helical" evidence="1">
    <location>
        <begin position="66"/>
        <end position="83"/>
    </location>
</feature>
<dbReference type="Proteomes" id="UP000177169">
    <property type="component" value="Unassembled WGS sequence"/>
</dbReference>
<dbReference type="EMBL" id="MGGR01000011">
    <property type="protein sequence ID" value="OGM33901.1"/>
    <property type="molecule type" value="Genomic_DNA"/>
</dbReference>
<reference evidence="2 3" key="1">
    <citation type="journal article" date="2016" name="Nat. Commun.">
        <title>Thousands of microbial genomes shed light on interconnected biogeochemical processes in an aquifer system.</title>
        <authorList>
            <person name="Anantharaman K."/>
            <person name="Brown C.T."/>
            <person name="Hug L.A."/>
            <person name="Sharon I."/>
            <person name="Castelle C.J."/>
            <person name="Probst A.J."/>
            <person name="Thomas B.C."/>
            <person name="Singh A."/>
            <person name="Wilkins M.J."/>
            <person name="Karaoz U."/>
            <person name="Brodie E.L."/>
            <person name="Williams K.H."/>
            <person name="Hubbard S.S."/>
            <person name="Banfield J.F."/>
        </authorList>
    </citation>
    <scope>NUCLEOTIDE SEQUENCE [LARGE SCALE GENOMIC DNA]</scope>
</reference>
<comment type="caution">
    <text evidence="2">The sequence shown here is derived from an EMBL/GenBank/DDBJ whole genome shotgun (WGS) entry which is preliminary data.</text>
</comment>
<feature type="transmembrane region" description="Helical" evidence="1">
    <location>
        <begin position="104"/>
        <end position="128"/>
    </location>
</feature>
<accession>A0A1F7Z2Z8</accession>
<evidence type="ECO:0000313" key="2">
    <source>
        <dbReference type="EMBL" id="OGM33901.1"/>
    </source>
</evidence>
<keyword evidence="1" id="KW-0472">Membrane</keyword>
<keyword evidence="1" id="KW-0812">Transmembrane</keyword>
<sequence length="141" mass="16309">MNFISICYFAVKSLILFAKQFKKEKTVKYLFILLFYTYLFSQAAKLSVKSVEILSATFKAFDVTPGLLWIMYYFIDFASSIFTKKYFKPSLSKNPYIYGFELSFTTALITFVVIHTPLLLVFGTLRILGNGDLPPDWEIID</sequence>
<dbReference type="STRING" id="1802505.A3D01_05775"/>
<keyword evidence="1" id="KW-1133">Transmembrane helix</keyword>
<organism evidence="2 3">
    <name type="scientific">Candidatus Woesebacteria bacterium RIFCSPHIGHO2_02_FULL_39_13</name>
    <dbReference type="NCBI Taxonomy" id="1802505"/>
    <lineage>
        <taxon>Bacteria</taxon>
        <taxon>Candidatus Woeseibacteriota</taxon>
    </lineage>
</organism>
<feature type="transmembrane region" description="Helical" evidence="1">
    <location>
        <begin position="29"/>
        <end position="46"/>
    </location>
</feature>
<name>A0A1F7Z2Z8_9BACT</name>
<protein>
    <submittedName>
        <fullName evidence="2">Uncharacterized protein</fullName>
    </submittedName>
</protein>
<dbReference type="AlphaFoldDB" id="A0A1F7Z2Z8"/>
<proteinExistence type="predicted"/>
<gene>
    <name evidence="2" type="ORF">A3D01_05775</name>
</gene>
<evidence type="ECO:0000313" key="3">
    <source>
        <dbReference type="Proteomes" id="UP000177169"/>
    </source>
</evidence>
<evidence type="ECO:0000256" key="1">
    <source>
        <dbReference type="SAM" id="Phobius"/>
    </source>
</evidence>